<dbReference type="KEGG" id="sbk:SHEWBE_0648"/>
<reference evidence="3" key="1">
    <citation type="submission" date="2018-06" db="EMBL/GenBank/DDBJ databases">
        <authorList>
            <person name="Cea G.-C."/>
            <person name="William W."/>
        </authorList>
    </citation>
    <scope>NUCLEOTIDE SEQUENCE [LARGE SCALE GENOMIC DNA]</scope>
    <source>
        <strain evidence="3">DB21MT-2</strain>
    </source>
</reference>
<evidence type="ECO:0000313" key="1">
    <source>
        <dbReference type="EMBL" id="SQH74629.1"/>
    </source>
</evidence>
<dbReference type="Proteomes" id="UP000250123">
    <property type="component" value="Chromosome SHEWBE"/>
</dbReference>
<dbReference type="KEGG" id="sbk:SHEWBE_0835"/>
<dbReference type="EMBL" id="LS483452">
    <property type="protein sequence ID" value="SQH74812.1"/>
    <property type="molecule type" value="Genomic_DNA"/>
</dbReference>
<sequence>MRRVRELSEFGYDVCWWLFNRLEIFLKKHLTPTDGSVEYASLAKADALASK</sequence>
<accession>A0A330LWD8</accession>
<reference evidence="1" key="2">
    <citation type="submission" date="2018-06" db="EMBL/GenBank/DDBJ databases">
        <authorList>
            <person name="Zhirakovskaya E."/>
        </authorList>
    </citation>
    <scope>NUCLEOTIDE SEQUENCE [LARGE SCALE GENOMIC DNA]</scope>
    <source>
        <strain evidence="1">DB21MT-2</strain>
    </source>
</reference>
<name>A0A330LWD8_9GAMM</name>
<gene>
    <name evidence="1" type="ORF">SHEWBE_0648</name>
    <name evidence="2" type="ORF">SHEWBE_0835</name>
</gene>
<organism evidence="1 3">
    <name type="scientific">Shewanella benthica</name>
    <dbReference type="NCBI Taxonomy" id="43661"/>
    <lineage>
        <taxon>Bacteria</taxon>
        <taxon>Pseudomonadati</taxon>
        <taxon>Pseudomonadota</taxon>
        <taxon>Gammaproteobacteria</taxon>
        <taxon>Alteromonadales</taxon>
        <taxon>Shewanellaceae</taxon>
        <taxon>Shewanella</taxon>
    </lineage>
</organism>
<evidence type="ECO:0000313" key="2">
    <source>
        <dbReference type="EMBL" id="SQH74812.1"/>
    </source>
</evidence>
<proteinExistence type="predicted"/>
<evidence type="ECO:0000313" key="3">
    <source>
        <dbReference type="Proteomes" id="UP000250123"/>
    </source>
</evidence>
<dbReference type="EMBL" id="LS483452">
    <property type="protein sequence ID" value="SQH74629.1"/>
    <property type="molecule type" value="Genomic_DNA"/>
</dbReference>
<protein>
    <submittedName>
        <fullName evidence="1">Uncharacterized protein</fullName>
    </submittedName>
</protein>
<dbReference type="AlphaFoldDB" id="A0A330LWD8"/>